<evidence type="ECO:0000313" key="2">
    <source>
        <dbReference type="Proteomes" id="UP000028073"/>
    </source>
</evidence>
<keyword evidence="2" id="KW-1185">Reference proteome</keyword>
<accession>A0A081NCQ4</accession>
<proteinExistence type="predicted"/>
<evidence type="ECO:0000313" key="1">
    <source>
        <dbReference type="EMBL" id="KEQ16227.1"/>
    </source>
</evidence>
<dbReference type="STRING" id="1137799.GZ78_23670"/>
<sequence>MKAPLTGLLTLFLLTGCAQLPKSYLGIWEGDDTPTLGIMNRLNITDSTISFGNGENINKPVVCKASYKAEEKKNGQYLLKLKDKACDYAKAMNPEYLREMASFTIYLSKNPFGTKSPFSDKADTHKTPYLFIRSEAGSTDYRFSRVE</sequence>
<dbReference type="PROSITE" id="PS51257">
    <property type="entry name" value="PROKAR_LIPOPROTEIN"/>
    <property type="match status" value="1"/>
</dbReference>
<comment type="caution">
    <text evidence="1">The sequence shown here is derived from an EMBL/GenBank/DDBJ whole genome shotgun (WGS) entry which is preliminary data.</text>
</comment>
<evidence type="ECO:0008006" key="3">
    <source>
        <dbReference type="Google" id="ProtNLM"/>
    </source>
</evidence>
<organism evidence="1 2">
    <name type="scientific">Endozoicomonas numazuensis</name>
    <dbReference type="NCBI Taxonomy" id="1137799"/>
    <lineage>
        <taxon>Bacteria</taxon>
        <taxon>Pseudomonadati</taxon>
        <taxon>Pseudomonadota</taxon>
        <taxon>Gammaproteobacteria</taxon>
        <taxon>Oceanospirillales</taxon>
        <taxon>Endozoicomonadaceae</taxon>
        <taxon>Endozoicomonas</taxon>
    </lineage>
</organism>
<protein>
    <recommendedName>
        <fullName evidence="3">Lipoprotein</fullName>
    </recommendedName>
</protein>
<reference evidence="1 2" key="1">
    <citation type="submission" date="2014-06" db="EMBL/GenBank/DDBJ databases">
        <title>Whole Genome Sequences of Three Symbiotic Endozoicomonas Bacteria.</title>
        <authorList>
            <person name="Neave M.J."/>
            <person name="Apprill A."/>
            <person name="Voolstra C.R."/>
        </authorList>
    </citation>
    <scope>NUCLEOTIDE SEQUENCE [LARGE SCALE GENOMIC DNA]</scope>
    <source>
        <strain evidence="1 2">DSM 25634</strain>
    </source>
</reference>
<dbReference type="Proteomes" id="UP000028073">
    <property type="component" value="Unassembled WGS sequence"/>
</dbReference>
<dbReference type="OrthoDB" id="9847799at2"/>
<gene>
    <name evidence="1" type="ORF">GZ78_23670</name>
</gene>
<dbReference type="RefSeq" id="WP_034840887.1">
    <property type="nucleotide sequence ID" value="NZ_JOKH01000006.1"/>
</dbReference>
<dbReference type="EMBL" id="JOKH01000006">
    <property type="protein sequence ID" value="KEQ16227.1"/>
    <property type="molecule type" value="Genomic_DNA"/>
</dbReference>
<name>A0A081NCQ4_9GAMM</name>
<dbReference type="AlphaFoldDB" id="A0A081NCQ4"/>